<gene>
    <name evidence="1" type="ORF">MYCGRDRAFT_106046</name>
</gene>
<name>F9XMG3_ZYMTI</name>
<accession>F9XMG3</accession>
<protein>
    <submittedName>
        <fullName evidence="1">Uncharacterized protein</fullName>
    </submittedName>
</protein>
<reference evidence="1 2" key="1">
    <citation type="journal article" date="2011" name="PLoS Genet.">
        <title>Finished genome of the fungal wheat pathogen Mycosphaerella graminicola reveals dispensome structure, chromosome plasticity, and stealth pathogenesis.</title>
        <authorList>
            <person name="Goodwin S.B."/>
            <person name="Ben M'barek S."/>
            <person name="Dhillon B."/>
            <person name="Wittenberg A.H.J."/>
            <person name="Crane C.F."/>
            <person name="Hane J.K."/>
            <person name="Foster A.J."/>
            <person name="Van der Lee T.A.J."/>
            <person name="Grimwood J."/>
            <person name="Aerts A."/>
            <person name="Antoniw J."/>
            <person name="Bailey A."/>
            <person name="Bluhm B."/>
            <person name="Bowler J."/>
            <person name="Bristow J."/>
            <person name="van der Burgt A."/>
            <person name="Canto-Canche B."/>
            <person name="Churchill A.C.L."/>
            <person name="Conde-Ferraez L."/>
            <person name="Cools H.J."/>
            <person name="Coutinho P.M."/>
            <person name="Csukai M."/>
            <person name="Dehal P."/>
            <person name="De Wit P."/>
            <person name="Donzelli B."/>
            <person name="van de Geest H.C."/>
            <person name="van Ham R.C.H.J."/>
            <person name="Hammond-Kosack K.E."/>
            <person name="Henrissat B."/>
            <person name="Kilian A."/>
            <person name="Kobayashi A.K."/>
            <person name="Koopmann E."/>
            <person name="Kourmpetis Y."/>
            <person name="Kuzniar A."/>
            <person name="Lindquist E."/>
            <person name="Lombard V."/>
            <person name="Maliepaard C."/>
            <person name="Martins N."/>
            <person name="Mehrabi R."/>
            <person name="Nap J.P.H."/>
            <person name="Ponomarenko A."/>
            <person name="Rudd J.J."/>
            <person name="Salamov A."/>
            <person name="Schmutz J."/>
            <person name="Schouten H.J."/>
            <person name="Shapiro H."/>
            <person name="Stergiopoulos I."/>
            <person name="Torriani S.F.F."/>
            <person name="Tu H."/>
            <person name="de Vries R.P."/>
            <person name="Waalwijk C."/>
            <person name="Ware S.B."/>
            <person name="Wiebenga A."/>
            <person name="Zwiers L.-H."/>
            <person name="Oliver R.P."/>
            <person name="Grigoriev I.V."/>
            <person name="Kema G.H.J."/>
        </authorList>
    </citation>
    <scope>NUCLEOTIDE SEQUENCE [LARGE SCALE GENOMIC DNA]</scope>
    <source>
        <strain evidence="2">CBS 115943 / IPO323</strain>
    </source>
</reference>
<organism evidence="1 2">
    <name type="scientific">Zymoseptoria tritici (strain CBS 115943 / IPO323)</name>
    <name type="common">Speckled leaf blotch fungus</name>
    <name type="synonym">Septoria tritici</name>
    <dbReference type="NCBI Taxonomy" id="336722"/>
    <lineage>
        <taxon>Eukaryota</taxon>
        <taxon>Fungi</taxon>
        <taxon>Dikarya</taxon>
        <taxon>Ascomycota</taxon>
        <taxon>Pezizomycotina</taxon>
        <taxon>Dothideomycetes</taxon>
        <taxon>Dothideomycetidae</taxon>
        <taxon>Mycosphaerellales</taxon>
        <taxon>Mycosphaerellaceae</taxon>
        <taxon>Zymoseptoria</taxon>
    </lineage>
</organism>
<dbReference type="EMBL" id="CM001206">
    <property type="protein sequence ID" value="EGP83706.1"/>
    <property type="molecule type" value="Genomic_DNA"/>
</dbReference>
<dbReference type="InParanoid" id="F9XMG3"/>
<dbReference type="KEGG" id="ztr:MYCGRDRAFT_106046"/>
<sequence>MPHRSRTAAAALQATFWTSTPVATTTTAVRDPTVGVRFSCASIRPNAYWLERARSGFCSGDHQAPPVKSAPKSYRSAYRWSSVFEVMEVGRGFWTEVV</sequence>
<proteinExistence type="predicted"/>
<evidence type="ECO:0000313" key="2">
    <source>
        <dbReference type="Proteomes" id="UP000008062"/>
    </source>
</evidence>
<dbReference type="RefSeq" id="XP_003848730.1">
    <property type="nucleotide sequence ID" value="XM_003848682.1"/>
</dbReference>
<dbReference type="GeneID" id="13396343"/>
<keyword evidence="2" id="KW-1185">Reference proteome</keyword>
<dbReference type="AlphaFoldDB" id="F9XMG3"/>
<dbReference type="Proteomes" id="UP000008062">
    <property type="component" value="Chromosome 11"/>
</dbReference>
<evidence type="ECO:0000313" key="1">
    <source>
        <dbReference type="EMBL" id="EGP83706.1"/>
    </source>
</evidence>
<dbReference type="HOGENOM" id="CLU_2335253_0_0_1"/>